<protein>
    <submittedName>
        <fullName evidence="5">Radical SAM domain protein protein</fullName>
    </submittedName>
</protein>
<dbReference type="InterPro" id="IPR007197">
    <property type="entry name" value="rSAM"/>
</dbReference>
<dbReference type="EMBL" id="CP001841">
    <property type="protein sequence ID" value="AEF82949.1"/>
    <property type="molecule type" value="Genomic_DNA"/>
</dbReference>
<keyword evidence="1" id="KW-0479">Metal-binding</keyword>
<dbReference type="OrthoDB" id="9785699at2"/>
<evidence type="ECO:0000256" key="1">
    <source>
        <dbReference type="ARBA" id="ARBA00022723"/>
    </source>
</evidence>
<evidence type="ECO:0000313" key="5">
    <source>
        <dbReference type="EMBL" id="AEF82949.1"/>
    </source>
</evidence>
<organism evidence="5 6">
    <name type="scientific">Leadbettera azotonutricia (strain ATCC BAA-888 / DSM 13862 / ZAS-9)</name>
    <name type="common">Treponema azotonutricium</name>
    <dbReference type="NCBI Taxonomy" id="545695"/>
    <lineage>
        <taxon>Bacteria</taxon>
        <taxon>Pseudomonadati</taxon>
        <taxon>Spirochaetota</taxon>
        <taxon>Spirochaetia</taxon>
        <taxon>Spirochaetales</taxon>
        <taxon>Breznakiellaceae</taxon>
        <taxon>Leadbettera</taxon>
    </lineage>
</organism>
<dbReference type="PANTHER" id="PTHR43432">
    <property type="entry name" value="SLR0285 PROTEIN"/>
    <property type="match status" value="1"/>
</dbReference>
<dbReference type="SUPFAM" id="SSF102114">
    <property type="entry name" value="Radical SAM enzymes"/>
    <property type="match status" value="1"/>
</dbReference>
<dbReference type="GO" id="GO:0003824">
    <property type="term" value="F:catalytic activity"/>
    <property type="evidence" value="ECO:0007669"/>
    <property type="project" value="InterPro"/>
</dbReference>
<reference evidence="5 6" key="2">
    <citation type="journal article" date="2011" name="ISME J.">
        <title>RNA-seq reveals cooperative metabolic interactions between two termite-gut spirochete species in co-culture.</title>
        <authorList>
            <person name="Rosenthal A.Z."/>
            <person name="Matson E.G."/>
            <person name="Eldar A."/>
            <person name="Leadbetter J.R."/>
        </authorList>
    </citation>
    <scope>NUCLEOTIDE SEQUENCE [LARGE SCALE GENOMIC DNA]</scope>
    <source>
        <strain evidence="6">ATCC BAA-888 / DSM 13862 / ZAS-9</strain>
    </source>
</reference>
<keyword evidence="6" id="KW-1185">Reference proteome</keyword>
<sequence length="274" mass="31664">MNINQIKAGSIITKSKLPDADYVINPYIGCNHGCIYCYAEFMSRFTGHGNEKWGDFMDIKDGYPMPRLEKFEGKSILFGSVTDPYNPLEKKYQKTRELLKVFAESGVKARAEILTKSALVRRDLDLLTRIPNIRVGISLSATDAKFARVIESHAPSPQERIETMRILSEAGITVYAFISPIFPFFSDWKAVASEAGKYADEICFENLNLRGGYKKRVLDIIKEEYPEKYNDFEKIYSSKEIFQTFWENEAKVIKKFMKGKKYKIYFFHEKIKKA</sequence>
<gene>
    <name evidence="5" type="ordered locus">TREAZ_2799</name>
</gene>
<dbReference type="InterPro" id="IPR058240">
    <property type="entry name" value="rSAM_sf"/>
</dbReference>
<dbReference type="GO" id="GO:0046872">
    <property type="term" value="F:metal ion binding"/>
    <property type="evidence" value="ECO:0007669"/>
    <property type="project" value="UniProtKB-KW"/>
</dbReference>
<name>F5YD16_LEAAZ</name>
<evidence type="ECO:0000256" key="3">
    <source>
        <dbReference type="ARBA" id="ARBA00023014"/>
    </source>
</evidence>
<dbReference type="STRING" id="545695.TREAZ_2799"/>
<dbReference type="Gene3D" id="3.80.30.30">
    <property type="match status" value="1"/>
</dbReference>
<reference evidence="6" key="1">
    <citation type="submission" date="2009-12" db="EMBL/GenBank/DDBJ databases">
        <title>Complete sequence of Treponema azotonutricium strain ZAS-9.</title>
        <authorList>
            <person name="Tetu S.G."/>
            <person name="Matson E."/>
            <person name="Ren Q."/>
            <person name="Seshadri R."/>
            <person name="Elbourne L."/>
            <person name="Hassan K.A."/>
            <person name="Durkin A."/>
            <person name="Radune D."/>
            <person name="Mohamoud Y."/>
            <person name="Shay R."/>
            <person name="Jin S."/>
            <person name="Zhang X."/>
            <person name="Lucey K."/>
            <person name="Ballor N.R."/>
            <person name="Ottesen E."/>
            <person name="Rosenthal R."/>
            <person name="Allen A."/>
            <person name="Leadbetter J.R."/>
            <person name="Paulsen I.T."/>
        </authorList>
    </citation>
    <scope>NUCLEOTIDE SEQUENCE [LARGE SCALE GENOMIC DNA]</scope>
    <source>
        <strain evidence="6">ATCC BAA-888 / DSM 13862 / ZAS-9</strain>
    </source>
</reference>
<feature type="domain" description="Radical SAM core" evidence="4">
    <location>
        <begin position="24"/>
        <end position="187"/>
    </location>
</feature>
<keyword evidence="2" id="KW-0408">Iron</keyword>
<evidence type="ECO:0000313" key="6">
    <source>
        <dbReference type="Proteomes" id="UP000009222"/>
    </source>
</evidence>
<dbReference type="InterPro" id="IPR040086">
    <property type="entry name" value="MJ0683-like"/>
</dbReference>
<dbReference type="InParanoid" id="F5YD16"/>
<dbReference type="RefSeq" id="WP_015712737.1">
    <property type="nucleotide sequence ID" value="NC_015577.1"/>
</dbReference>
<evidence type="ECO:0000259" key="4">
    <source>
        <dbReference type="Pfam" id="PF04055"/>
    </source>
</evidence>
<dbReference type="Pfam" id="PF04055">
    <property type="entry name" value="Radical_SAM"/>
    <property type="match status" value="1"/>
</dbReference>
<dbReference type="GO" id="GO:0051536">
    <property type="term" value="F:iron-sulfur cluster binding"/>
    <property type="evidence" value="ECO:0007669"/>
    <property type="project" value="UniProtKB-KW"/>
</dbReference>
<dbReference type="SFLD" id="SFLDS00029">
    <property type="entry name" value="Radical_SAM"/>
    <property type="match status" value="1"/>
</dbReference>
<dbReference type="AlphaFoldDB" id="F5YD16"/>
<proteinExistence type="predicted"/>
<dbReference type="CDD" id="cd01335">
    <property type="entry name" value="Radical_SAM"/>
    <property type="match status" value="1"/>
</dbReference>
<evidence type="ECO:0000256" key="2">
    <source>
        <dbReference type="ARBA" id="ARBA00023004"/>
    </source>
</evidence>
<keyword evidence="3" id="KW-0411">Iron-sulfur</keyword>
<dbReference type="Proteomes" id="UP000009222">
    <property type="component" value="Chromosome"/>
</dbReference>
<dbReference type="SFLD" id="SFLDG01084">
    <property type="entry name" value="Uncharacterised_Radical_SAM_Su"/>
    <property type="match status" value="1"/>
</dbReference>
<dbReference type="HOGENOM" id="CLU_015525_2_2_12"/>
<dbReference type="PANTHER" id="PTHR43432:SF3">
    <property type="entry name" value="SLR0285 PROTEIN"/>
    <property type="match status" value="1"/>
</dbReference>
<dbReference type="KEGG" id="taz:TREAZ_2799"/>
<dbReference type="eggNOG" id="COG1533">
    <property type="taxonomic scope" value="Bacteria"/>
</dbReference>
<accession>F5YD16</accession>